<dbReference type="GO" id="GO:0003700">
    <property type="term" value="F:DNA-binding transcription factor activity"/>
    <property type="evidence" value="ECO:0007669"/>
    <property type="project" value="InterPro"/>
</dbReference>
<dbReference type="PANTHER" id="PTHR30204:SF69">
    <property type="entry name" value="MERR-FAMILY TRANSCRIPTIONAL REGULATOR"/>
    <property type="match status" value="1"/>
</dbReference>
<dbReference type="InterPro" id="IPR009061">
    <property type="entry name" value="DNA-bd_dom_put_sf"/>
</dbReference>
<organism evidence="6 7">
    <name type="scientific">Enterococcus termitis</name>
    <dbReference type="NCBI Taxonomy" id="332950"/>
    <lineage>
        <taxon>Bacteria</taxon>
        <taxon>Bacillati</taxon>
        <taxon>Bacillota</taxon>
        <taxon>Bacilli</taxon>
        <taxon>Lactobacillales</taxon>
        <taxon>Enterococcaceae</taxon>
        <taxon>Enterococcus</taxon>
    </lineage>
</organism>
<dbReference type="PRINTS" id="PR00040">
    <property type="entry name" value="HTHMERR"/>
</dbReference>
<dbReference type="PANTHER" id="PTHR30204">
    <property type="entry name" value="REDOX-CYCLING DRUG-SENSING TRANSCRIPTIONAL ACTIVATOR SOXR"/>
    <property type="match status" value="1"/>
</dbReference>
<keyword evidence="4" id="KW-0804">Transcription</keyword>
<protein>
    <recommendedName>
        <fullName evidence="5">HTH merR-type domain-containing protein</fullName>
    </recommendedName>
</protein>
<reference evidence="7" key="1">
    <citation type="submission" date="2016-09" db="EMBL/GenBank/DDBJ databases">
        <authorList>
            <person name="Gulvik C.A."/>
        </authorList>
    </citation>
    <scope>NUCLEOTIDE SEQUENCE [LARGE SCALE GENOMIC DNA]</scope>
    <source>
        <strain evidence="7">LMG 8895</strain>
    </source>
</reference>
<evidence type="ECO:0000313" key="7">
    <source>
        <dbReference type="Proteomes" id="UP000095094"/>
    </source>
</evidence>
<dbReference type="RefSeq" id="WP_069663093.1">
    <property type="nucleotide sequence ID" value="NZ_JBHUJJ010000001.1"/>
</dbReference>
<comment type="caution">
    <text evidence="6">The sequence shown here is derived from an EMBL/GenBank/DDBJ whole genome shotgun (WGS) entry which is preliminary data.</text>
</comment>
<gene>
    <name evidence="6" type="ORF">BCR25_03610</name>
</gene>
<dbReference type="GO" id="GO:0003677">
    <property type="term" value="F:DNA binding"/>
    <property type="evidence" value="ECO:0007669"/>
    <property type="project" value="UniProtKB-KW"/>
</dbReference>
<dbReference type="CDD" id="cd01109">
    <property type="entry name" value="HTH_YyaN"/>
    <property type="match status" value="1"/>
</dbReference>
<dbReference type="PROSITE" id="PS50937">
    <property type="entry name" value="HTH_MERR_2"/>
    <property type="match status" value="1"/>
</dbReference>
<dbReference type="EMBL" id="MIJY01000012">
    <property type="protein sequence ID" value="OEG16696.1"/>
    <property type="molecule type" value="Genomic_DNA"/>
</dbReference>
<proteinExistence type="predicted"/>
<dbReference type="SUPFAM" id="SSF46955">
    <property type="entry name" value="Putative DNA-binding domain"/>
    <property type="match status" value="1"/>
</dbReference>
<dbReference type="InterPro" id="IPR047057">
    <property type="entry name" value="MerR_fam"/>
</dbReference>
<dbReference type="Proteomes" id="UP000095094">
    <property type="component" value="Unassembled WGS sequence"/>
</dbReference>
<evidence type="ECO:0000313" key="6">
    <source>
        <dbReference type="EMBL" id="OEG16696.1"/>
    </source>
</evidence>
<dbReference type="OrthoDB" id="9811174at2"/>
<dbReference type="Pfam" id="PF13411">
    <property type="entry name" value="MerR_1"/>
    <property type="match status" value="1"/>
</dbReference>
<sequence>MYTVGEIAKMTDFSEHTLRYYDRLGLLPFVTKDQHGVRHFSESDLDLLATIRFMKDTGATTKEIKAVMTMIMGGDQTLKQRLDYYKNYREKMRAMVADLEANLEKIDWKIDYYQKAVAAGTEKIHDGEEGLYALYYRKEKTVE</sequence>
<keyword evidence="3" id="KW-0238">DNA-binding</keyword>
<keyword evidence="1" id="KW-0678">Repressor</keyword>
<dbReference type="Gene3D" id="1.10.1660.10">
    <property type="match status" value="1"/>
</dbReference>
<dbReference type="AlphaFoldDB" id="A0A1E5GVK8"/>
<evidence type="ECO:0000259" key="5">
    <source>
        <dbReference type="PROSITE" id="PS50937"/>
    </source>
</evidence>
<accession>A0A1E5GVK8</accession>
<keyword evidence="2" id="KW-0805">Transcription regulation</keyword>
<feature type="domain" description="HTH merR-type" evidence="5">
    <location>
        <begin position="1"/>
        <end position="70"/>
    </location>
</feature>
<name>A0A1E5GVK8_9ENTE</name>
<keyword evidence="7" id="KW-1185">Reference proteome</keyword>
<dbReference type="InterPro" id="IPR000551">
    <property type="entry name" value="MerR-type_HTH_dom"/>
</dbReference>
<evidence type="ECO:0000256" key="2">
    <source>
        <dbReference type="ARBA" id="ARBA00023015"/>
    </source>
</evidence>
<dbReference type="SMART" id="SM00422">
    <property type="entry name" value="HTH_MERR"/>
    <property type="match status" value="1"/>
</dbReference>
<evidence type="ECO:0000256" key="1">
    <source>
        <dbReference type="ARBA" id="ARBA00022491"/>
    </source>
</evidence>
<evidence type="ECO:0000256" key="3">
    <source>
        <dbReference type="ARBA" id="ARBA00023125"/>
    </source>
</evidence>
<evidence type="ECO:0000256" key="4">
    <source>
        <dbReference type="ARBA" id="ARBA00023163"/>
    </source>
</evidence>